<gene>
    <name evidence="2" type="ORF">BRADI_5g17126v3</name>
</gene>
<sequence>MTCTTPSLSLLIPHGRTLLISLSPSWTVASLSPSPPFLSHSCPAPSPPRSHLARCPRHQGAVLYHCTGLLQSQTPPRRQGAVAAPPSTNAGLRHAAKELLLYCPPPTPDSAVPPRSCRGSSRASTLLDPASDCPAAADPVGRRPLPRRMSVSRSRCSLSSLTHLHRRAPLPFYVSSPTPTAARSPSAPMRMSRPGGSSGRAGIPDLSHRRGEPEPQPSPSWSRNRSHHVVEQLQIFF</sequence>
<evidence type="ECO:0000313" key="3">
    <source>
        <dbReference type="EnsemblPlants" id="KQJ83841"/>
    </source>
</evidence>
<proteinExistence type="predicted"/>
<dbReference type="ExpressionAtlas" id="A0A0Q3P4W5">
    <property type="expression patterns" value="baseline and differential"/>
</dbReference>
<dbReference type="EMBL" id="CM000884">
    <property type="protein sequence ID" value="KQJ83841.1"/>
    <property type="molecule type" value="Genomic_DNA"/>
</dbReference>
<feature type="region of interest" description="Disordered" evidence="1">
    <location>
        <begin position="108"/>
        <end position="154"/>
    </location>
</feature>
<dbReference type="Gramene" id="KQJ83841">
    <property type="protein sequence ID" value="KQJ83841"/>
    <property type="gene ID" value="BRADI_5g17126v3"/>
</dbReference>
<protein>
    <submittedName>
        <fullName evidence="2 3">Uncharacterized protein</fullName>
    </submittedName>
</protein>
<reference evidence="2" key="2">
    <citation type="submission" date="2017-06" db="EMBL/GenBank/DDBJ databases">
        <title>WGS assembly of Brachypodium distachyon.</title>
        <authorList>
            <consortium name="The International Brachypodium Initiative"/>
            <person name="Lucas S."/>
            <person name="Harmon-Smith M."/>
            <person name="Lail K."/>
            <person name="Tice H."/>
            <person name="Grimwood J."/>
            <person name="Bruce D."/>
            <person name="Barry K."/>
            <person name="Shu S."/>
            <person name="Lindquist E."/>
            <person name="Wang M."/>
            <person name="Pitluck S."/>
            <person name="Vogel J.P."/>
            <person name="Garvin D.F."/>
            <person name="Mockler T.C."/>
            <person name="Schmutz J."/>
            <person name="Rokhsar D."/>
            <person name="Bevan M.W."/>
        </authorList>
    </citation>
    <scope>NUCLEOTIDE SEQUENCE</scope>
    <source>
        <strain evidence="2">Bd21</strain>
    </source>
</reference>
<feature type="compositionally biased region" description="Low complexity" evidence="1">
    <location>
        <begin position="128"/>
        <end position="139"/>
    </location>
</feature>
<keyword evidence="4" id="KW-1185">Reference proteome</keyword>
<dbReference type="InParanoid" id="A0A0Q3P4W5"/>
<dbReference type="Proteomes" id="UP000008810">
    <property type="component" value="Chromosome 5"/>
</dbReference>
<evidence type="ECO:0000256" key="1">
    <source>
        <dbReference type="SAM" id="MobiDB-lite"/>
    </source>
</evidence>
<reference evidence="2 3" key="1">
    <citation type="journal article" date="2010" name="Nature">
        <title>Genome sequencing and analysis of the model grass Brachypodium distachyon.</title>
        <authorList>
            <consortium name="International Brachypodium Initiative"/>
        </authorList>
    </citation>
    <scope>NUCLEOTIDE SEQUENCE [LARGE SCALE GENOMIC DNA]</scope>
    <source>
        <strain evidence="2 3">Bd21</strain>
    </source>
</reference>
<evidence type="ECO:0000313" key="2">
    <source>
        <dbReference type="EMBL" id="KQJ83841.1"/>
    </source>
</evidence>
<organism evidence="2">
    <name type="scientific">Brachypodium distachyon</name>
    <name type="common">Purple false brome</name>
    <name type="synonym">Trachynia distachya</name>
    <dbReference type="NCBI Taxonomy" id="15368"/>
    <lineage>
        <taxon>Eukaryota</taxon>
        <taxon>Viridiplantae</taxon>
        <taxon>Streptophyta</taxon>
        <taxon>Embryophyta</taxon>
        <taxon>Tracheophyta</taxon>
        <taxon>Spermatophyta</taxon>
        <taxon>Magnoliopsida</taxon>
        <taxon>Liliopsida</taxon>
        <taxon>Poales</taxon>
        <taxon>Poaceae</taxon>
        <taxon>BOP clade</taxon>
        <taxon>Pooideae</taxon>
        <taxon>Stipodae</taxon>
        <taxon>Brachypodieae</taxon>
        <taxon>Brachypodium</taxon>
    </lineage>
</organism>
<reference evidence="3" key="3">
    <citation type="submission" date="2018-08" db="UniProtKB">
        <authorList>
            <consortium name="EnsemblPlants"/>
        </authorList>
    </citation>
    <scope>IDENTIFICATION</scope>
    <source>
        <strain evidence="3">cv. Bd21</strain>
    </source>
</reference>
<feature type="compositionally biased region" description="Low complexity" evidence="1">
    <location>
        <begin position="175"/>
        <end position="188"/>
    </location>
</feature>
<accession>A0A0Q3P4W5</accession>
<feature type="region of interest" description="Disordered" evidence="1">
    <location>
        <begin position="174"/>
        <end position="226"/>
    </location>
</feature>
<dbReference type="EnsemblPlants" id="KQJ83841">
    <property type="protein sequence ID" value="KQJ83841"/>
    <property type="gene ID" value="BRADI_5g17126v3"/>
</dbReference>
<name>A0A0Q3P4W5_BRADI</name>
<evidence type="ECO:0000313" key="4">
    <source>
        <dbReference type="Proteomes" id="UP000008810"/>
    </source>
</evidence>
<dbReference type="AlphaFoldDB" id="A0A0Q3P4W5"/>